<evidence type="ECO:0000259" key="5">
    <source>
        <dbReference type="Pfam" id="PF00144"/>
    </source>
</evidence>
<dbReference type="EMBL" id="FPIP01000004">
    <property type="protein sequence ID" value="SFW34786.1"/>
    <property type="molecule type" value="Genomic_DNA"/>
</dbReference>
<evidence type="ECO:0000256" key="4">
    <source>
        <dbReference type="SAM" id="SignalP"/>
    </source>
</evidence>
<dbReference type="RefSeq" id="WP_072300268.1">
    <property type="nucleotide sequence ID" value="NZ_FPIP01000004.1"/>
</dbReference>
<reference evidence="6 7" key="1">
    <citation type="submission" date="2016-11" db="EMBL/GenBank/DDBJ databases">
        <authorList>
            <person name="Jaros S."/>
            <person name="Januszkiewicz K."/>
            <person name="Wedrychowicz H."/>
        </authorList>
    </citation>
    <scope>NUCLEOTIDE SEQUENCE [LARGE SCALE GENOMIC DNA]</scope>
    <source>
        <strain evidence="6 7">YL228</strain>
    </source>
</reference>
<dbReference type="InterPro" id="IPR012338">
    <property type="entry name" value="Beta-lactam/transpept-like"/>
</dbReference>
<dbReference type="GO" id="GO:0016020">
    <property type="term" value="C:membrane"/>
    <property type="evidence" value="ECO:0007669"/>
    <property type="project" value="UniProtKB-SubCell"/>
</dbReference>
<feature type="domain" description="Beta-lactamase-related" evidence="5">
    <location>
        <begin position="37"/>
        <end position="355"/>
    </location>
</feature>
<proteinExistence type="predicted"/>
<evidence type="ECO:0000256" key="3">
    <source>
        <dbReference type="SAM" id="Phobius"/>
    </source>
</evidence>
<keyword evidence="4" id="KW-0732">Signal</keyword>
<feature type="transmembrane region" description="Helical" evidence="3">
    <location>
        <begin position="448"/>
        <end position="473"/>
    </location>
</feature>
<keyword evidence="2 3" id="KW-0472">Membrane</keyword>
<organism evidence="6 7">
    <name type="scientific">Ruminococcus flavefaciens</name>
    <dbReference type="NCBI Taxonomy" id="1265"/>
    <lineage>
        <taxon>Bacteria</taxon>
        <taxon>Bacillati</taxon>
        <taxon>Bacillota</taxon>
        <taxon>Clostridia</taxon>
        <taxon>Eubacteriales</taxon>
        <taxon>Oscillospiraceae</taxon>
        <taxon>Ruminococcus</taxon>
    </lineage>
</organism>
<comment type="subcellular location">
    <subcellularLocation>
        <location evidence="1">Membrane</location>
    </subcellularLocation>
</comment>
<gene>
    <name evidence="6" type="ORF">SAMN02910280_2013</name>
</gene>
<evidence type="ECO:0000313" key="7">
    <source>
        <dbReference type="Proteomes" id="UP000183461"/>
    </source>
</evidence>
<evidence type="ECO:0000313" key="6">
    <source>
        <dbReference type="EMBL" id="SFW34786.1"/>
    </source>
</evidence>
<sequence>MNIKKIAAVFLSIGTLLTIIPFLPASAADSVLDDAELNNYITEYVDETHTPGLSLVAVDGENASYKNWGYDNIAQQIPATEHTHYELASVSKAFTALSVLVLQEEGKLSINDSVSDYLSWFDVKWQGESYDLKIWQLLNHTSGIPESQTYKQVKIGTDERLKEDTARIAEGIDLGFEPGTEFEYCNLNYDILAYLVEVASGERFEDYVAEEIFAPIGMTETGYDIPTAQGYQRCFWQTIEYDAPRFKGCQGDGYVITTTADMSLWIKAQLGQLELPEKLEKAIEKSHRAEAASQYINAEEGADCYYLNGWMQEKDGSYMEHSGGNPNFSTMLYIDRERNIGTFAATNISSDSPVNAARSAYKLMTEGKFEHMSASPSSDSIAAPIAVVFLLLLVLLVVLLLTQKKRLAKKAVNMKKEKIRLCLRLIILSALLVLCFAAPYLIGYNYLFVAVWLSYSALIALTIIDLDLILMIVTSITRYSRQKHQTKE</sequence>
<feature type="chain" id="PRO_5012205049" evidence="4">
    <location>
        <begin position="28"/>
        <end position="488"/>
    </location>
</feature>
<dbReference type="Gene3D" id="3.40.710.10">
    <property type="entry name" value="DD-peptidase/beta-lactamase superfamily"/>
    <property type="match status" value="1"/>
</dbReference>
<name>A0A1K1NH65_RUMFL</name>
<evidence type="ECO:0000256" key="1">
    <source>
        <dbReference type="ARBA" id="ARBA00004370"/>
    </source>
</evidence>
<dbReference type="InterPro" id="IPR050491">
    <property type="entry name" value="AmpC-like"/>
</dbReference>
<feature type="transmembrane region" description="Helical" evidence="3">
    <location>
        <begin position="421"/>
        <end position="442"/>
    </location>
</feature>
<feature type="signal peptide" evidence="4">
    <location>
        <begin position="1"/>
        <end position="27"/>
    </location>
</feature>
<dbReference type="AlphaFoldDB" id="A0A1K1NH65"/>
<evidence type="ECO:0000256" key="2">
    <source>
        <dbReference type="ARBA" id="ARBA00023136"/>
    </source>
</evidence>
<dbReference type="Proteomes" id="UP000183461">
    <property type="component" value="Unassembled WGS sequence"/>
</dbReference>
<protein>
    <submittedName>
        <fullName evidence="6">CubicO group peptidase, beta-lactamase class C family</fullName>
    </submittedName>
</protein>
<dbReference type="SUPFAM" id="SSF56601">
    <property type="entry name" value="beta-lactamase/transpeptidase-like"/>
    <property type="match status" value="1"/>
</dbReference>
<accession>A0A1K1NH65</accession>
<keyword evidence="3" id="KW-1133">Transmembrane helix</keyword>
<dbReference type="PANTHER" id="PTHR46825">
    <property type="entry name" value="D-ALANYL-D-ALANINE-CARBOXYPEPTIDASE/ENDOPEPTIDASE AMPH"/>
    <property type="match status" value="1"/>
</dbReference>
<feature type="transmembrane region" description="Helical" evidence="3">
    <location>
        <begin position="381"/>
        <end position="401"/>
    </location>
</feature>
<dbReference type="Pfam" id="PF00144">
    <property type="entry name" value="Beta-lactamase"/>
    <property type="match status" value="1"/>
</dbReference>
<keyword evidence="3" id="KW-0812">Transmembrane</keyword>
<dbReference type="PANTHER" id="PTHR46825:SF11">
    <property type="entry name" value="PENICILLIN-BINDING PROTEIN 4"/>
    <property type="match status" value="1"/>
</dbReference>
<dbReference type="InterPro" id="IPR001466">
    <property type="entry name" value="Beta-lactam-related"/>
</dbReference>